<feature type="compositionally biased region" description="Basic and acidic residues" evidence="1">
    <location>
        <begin position="136"/>
        <end position="164"/>
    </location>
</feature>
<name>A0ABR1Q5X8_9PEZI</name>
<reference evidence="3 4" key="1">
    <citation type="submission" date="2023-01" db="EMBL/GenBank/DDBJ databases">
        <title>Analysis of 21 Apiospora genomes using comparative genomics revels a genus with tremendous synthesis potential of carbohydrate active enzymes and secondary metabolites.</title>
        <authorList>
            <person name="Sorensen T."/>
        </authorList>
    </citation>
    <scope>NUCLEOTIDE SEQUENCE [LARGE SCALE GENOMIC DNA]</scope>
    <source>
        <strain evidence="3 4">CBS 24483</strain>
    </source>
</reference>
<dbReference type="EMBL" id="JAQQWE010000006">
    <property type="protein sequence ID" value="KAK7947918.1"/>
    <property type="molecule type" value="Genomic_DNA"/>
</dbReference>
<accession>A0ABR1Q5X8</accession>
<sequence length="203" mass="21558">MDASVFAKATSTSLSHCYTKSGTPILPCEKFETTSYNPGTPVKAYGINVRRASSDPIWSGVPDPMSAPTGAEGGGSNSNAAPTAQPPGNTASSGEDGGGLSSGVKIGIGVGVSLGALLIIGAVTAAYLIGKRSRRKQEEENKEEKVEPRQQEAKIEHEQERAHSADAAYALQQEERRQELFHTQQPAELSSERPPVEMGQRFF</sequence>
<protein>
    <recommendedName>
        <fullName evidence="5">Mid2 domain-containing protein</fullName>
    </recommendedName>
</protein>
<feature type="region of interest" description="Disordered" evidence="1">
    <location>
        <begin position="132"/>
        <end position="166"/>
    </location>
</feature>
<keyword evidence="2" id="KW-0812">Transmembrane</keyword>
<organism evidence="3 4">
    <name type="scientific">Apiospora aurea</name>
    <dbReference type="NCBI Taxonomy" id="335848"/>
    <lineage>
        <taxon>Eukaryota</taxon>
        <taxon>Fungi</taxon>
        <taxon>Dikarya</taxon>
        <taxon>Ascomycota</taxon>
        <taxon>Pezizomycotina</taxon>
        <taxon>Sordariomycetes</taxon>
        <taxon>Xylariomycetidae</taxon>
        <taxon>Amphisphaeriales</taxon>
        <taxon>Apiosporaceae</taxon>
        <taxon>Apiospora</taxon>
    </lineage>
</organism>
<evidence type="ECO:0000256" key="2">
    <source>
        <dbReference type="SAM" id="Phobius"/>
    </source>
</evidence>
<feature type="transmembrane region" description="Helical" evidence="2">
    <location>
        <begin position="106"/>
        <end position="129"/>
    </location>
</feature>
<evidence type="ECO:0008006" key="5">
    <source>
        <dbReference type="Google" id="ProtNLM"/>
    </source>
</evidence>
<feature type="region of interest" description="Disordered" evidence="1">
    <location>
        <begin position="178"/>
        <end position="203"/>
    </location>
</feature>
<keyword evidence="2" id="KW-1133">Transmembrane helix</keyword>
<evidence type="ECO:0000256" key="1">
    <source>
        <dbReference type="SAM" id="MobiDB-lite"/>
    </source>
</evidence>
<dbReference type="Proteomes" id="UP001391051">
    <property type="component" value="Unassembled WGS sequence"/>
</dbReference>
<dbReference type="GeneID" id="92078088"/>
<feature type="region of interest" description="Disordered" evidence="1">
    <location>
        <begin position="55"/>
        <end position="98"/>
    </location>
</feature>
<keyword evidence="2" id="KW-0472">Membrane</keyword>
<keyword evidence="4" id="KW-1185">Reference proteome</keyword>
<evidence type="ECO:0000313" key="4">
    <source>
        <dbReference type="Proteomes" id="UP001391051"/>
    </source>
</evidence>
<evidence type="ECO:0000313" key="3">
    <source>
        <dbReference type="EMBL" id="KAK7947918.1"/>
    </source>
</evidence>
<comment type="caution">
    <text evidence="3">The sequence shown here is derived from an EMBL/GenBank/DDBJ whole genome shotgun (WGS) entry which is preliminary data.</text>
</comment>
<dbReference type="RefSeq" id="XP_066697424.1">
    <property type="nucleotide sequence ID" value="XM_066845026.1"/>
</dbReference>
<proteinExistence type="predicted"/>
<gene>
    <name evidence="3" type="ORF">PG986_008804</name>
</gene>